<protein>
    <recommendedName>
        <fullName evidence="3">Acyl-CoA thioesterase</fullName>
    </recommendedName>
</protein>
<dbReference type="Proteomes" id="UP000247536">
    <property type="component" value="Unassembled WGS sequence"/>
</dbReference>
<proteinExistence type="predicted"/>
<dbReference type="Pfam" id="PF13279">
    <property type="entry name" value="4HBT_2"/>
    <property type="match status" value="1"/>
</dbReference>
<dbReference type="RefSeq" id="WP_110792789.1">
    <property type="nucleotide sequence ID" value="NZ_QJRY01000006.1"/>
</dbReference>
<organism evidence="1 2">
    <name type="scientific">Rhizobium wuzhouense</name>
    <dbReference type="NCBI Taxonomy" id="1986026"/>
    <lineage>
        <taxon>Bacteria</taxon>
        <taxon>Pseudomonadati</taxon>
        <taxon>Pseudomonadota</taxon>
        <taxon>Alphaproteobacteria</taxon>
        <taxon>Hyphomicrobiales</taxon>
        <taxon>Rhizobiaceae</taxon>
        <taxon>Rhizobium/Agrobacterium group</taxon>
        <taxon>Rhizobium</taxon>
    </lineage>
</organism>
<name>A0ABX5NNI8_9HYPH</name>
<keyword evidence="2" id="KW-1185">Reference proteome</keyword>
<dbReference type="Gene3D" id="3.10.129.10">
    <property type="entry name" value="Hotdog Thioesterase"/>
    <property type="match status" value="1"/>
</dbReference>
<dbReference type="SUPFAM" id="SSF54637">
    <property type="entry name" value="Thioesterase/thiol ester dehydrase-isomerase"/>
    <property type="match status" value="1"/>
</dbReference>
<dbReference type="InterPro" id="IPR029069">
    <property type="entry name" value="HotDog_dom_sf"/>
</dbReference>
<dbReference type="EMBL" id="QJRY01000006">
    <property type="protein sequence ID" value="PYB71841.1"/>
    <property type="molecule type" value="Genomic_DNA"/>
</dbReference>
<accession>A0ABX5NNI8</accession>
<dbReference type="CDD" id="cd00586">
    <property type="entry name" value="4HBT"/>
    <property type="match status" value="1"/>
</dbReference>
<reference evidence="1 2" key="1">
    <citation type="submission" date="2018-06" db="EMBL/GenBank/DDBJ databases">
        <title>Rhizobium wuzhouense sp. nov., isolated from roots of Oryza officinalis.</title>
        <authorList>
            <person name="Yuan T."/>
        </authorList>
    </citation>
    <scope>NUCLEOTIDE SEQUENCE [LARGE SCALE GENOMIC DNA]</scope>
    <source>
        <strain evidence="1 2">W44</strain>
    </source>
</reference>
<evidence type="ECO:0008006" key="3">
    <source>
        <dbReference type="Google" id="ProtNLM"/>
    </source>
</evidence>
<gene>
    <name evidence="1" type="ORF">DMY87_16725</name>
</gene>
<evidence type="ECO:0000313" key="1">
    <source>
        <dbReference type="EMBL" id="PYB71841.1"/>
    </source>
</evidence>
<comment type="caution">
    <text evidence="1">The sequence shown here is derived from an EMBL/GenBank/DDBJ whole genome shotgun (WGS) entry which is preliminary data.</text>
</comment>
<evidence type="ECO:0000313" key="2">
    <source>
        <dbReference type="Proteomes" id="UP000247536"/>
    </source>
</evidence>
<sequence>MNIITTSTAAQKPEPITRADVPPHLWSAKFVFRHGQCDPAGIVYTPKFFDVFNQAIEAWFCECLGIDYYDILGPRRTGLGYGMAASTFFSPCMMGDEIEVFVTVKRIGAKSYTLVLHALKGDKEALRGEFVTVVTSLATHQSIEIPDDIREALIVYSHTARE</sequence>